<comment type="caution">
    <text evidence="2">The sequence shown here is derived from an EMBL/GenBank/DDBJ whole genome shotgun (WGS) entry which is preliminary data.</text>
</comment>
<evidence type="ECO:0000313" key="3">
    <source>
        <dbReference type="Proteomes" id="UP000005551"/>
    </source>
</evidence>
<evidence type="ECO:0000259" key="1">
    <source>
        <dbReference type="Pfam" id="PF04986"/>
    </source>
</evidence>
<dbReference type="InterPro" id="IPR007069">
    <property type="entry name" value="Transposase_32"/>
</dbReference>
<reference evidence="2 3" key="1">
    <citation type="submission" date="2012-05" db="EMBL/GenBank/DDBJ databases">
        <title>Genome sequence of Nitritalea halalkaliphila LW7.</title>
        <authorList>
            <person name="Jangir P.K."/>
            <person name="Singh A."/>
            <person name="Shivaji S."/>
            <person name="Sharma R."/>
        </authorList>
    </citation>
    <scope>NUCLEOTIDE SEQUENCE [LARGE SCALE GENOMIC DNA]</scope>
    <source>
        <strain evidence="2 3">LW7</strain>
    </source>
</reference>
<dbReference type="STRING" id="1189621.A3SI_20247"/>
<keyword evidence="3" id="KW-1185">Reference proteome</keyword>
<dbReference type="GO" id="GO:0004803">
    <property type="term" value="F:transposase activity"/>
    <property type="evidence" value="ECO:0007669"/>
    <property type="project" value="InterPro"/>
</dbReference>
<gene>
    <name evidence="2" type="ORF">A3SI_20247</name>
</gene>
<protein>
    <submittedName>
        <fullName evidence="2">Putative transposase</fullName>
    </submittedName>
</protein>
<proteinExistence type="predicted"/>
<accession>I5BQD7</accession>
<dbReference type="Pfam" id="PF04986">
    <property type="entry name" value="Y2_Tnp"/>
    <property type="match status" value="1"/>
</dbReference>
<dbReference type="GO" id="GO:0006313">
    <property type="term" value="P:DNA transposition"/>
    <property type="evidence" value="ECO:0007669"/>
    <property type="project" value="InterPro"/>
</dbReference>
<name>I5BQD7_9BACT</name>
<organism evidence="2 3">
    <name type="scientific">Nitritalea halalkaliphila LW7</name>
    <dbReference type="NCBI Taxonomy" id="1189621"/>
    <lineage>
        <taxon>Bacteria</taxon>
        <taxon>Pseudomonadati</taxon>
        <taxon>Bacteroidota</taxon>
        <taxon>Cytophagia</taxon>
        <taxon>Cytophagales</taxon>
        <taxon>Cyclobacteriaceae</taxon>
        <taxon>Nitritalea</taxon>
    </lineage>
</organism>
<dbReference type="GO" id="GO:0003677">
    <property type="term" value="F:DNA binding"/>
    <property type="evidence" value="ECO:0007669"/>
    <property type="project" value="InterPro"/>
</dbReference>
<dbReference type="PANTHER" id="PTHR37023">
    <property type="entry name" value="TRANSPOSASE"/>
    <property type="match status" value="1"/>
</dbReference>
<feature type="domain" description="Transposase IS801/IS1294" evidence="1">
    <location>
        <begin position="68"/>
        <end position="118"/>
    </location>
</feature>
<dbReference type="Proteomes" id="UP000005551">
    <property type="component" value="Unassembled WGS sequence"/>
</dbReference>
<dbReference type="EMBL" id="AJYA01000117">
    <property type="protein sequence ID" value="EIM71789.1"/>
    <property type="molecule type" value="Genomic_DNA"/>
</dbReference>
<sequence>MKRDAWIENRMDELLPTVYYHIVFTLPHELNPVIMGNRAKLFDLLFLAASQTLLKHAKMPEYLGAEPGITMVLHTWGQDLSFHPHVHCIVSAGGYDGQRWVDAKRKTTDSFFPRKVWQTCSKLSSWKEL</sequence>
<dbReference type="PANTHER" id="PTHR37023:SF1">
    <property type="entry name" value="ISSOD25 TRANSPOSASE TNPA_ISSOD25"/>
    <property type="match status" value="1"/>
</dbReference>
<evidence type="ECO:0000313" key="2">
    <source>
        <dbReference type="EMBL" id="EIM71789.1"/>
    </source>
</evidence>
<dbReference type="AlphaFoldDB" id="I5BQD7"/>